<feature type="domain" description="Serine hydroxymethyltransferase-like" evidence="4">
    <location>
        <begin position="28"/>
        <end position="68"/>
    </location>
</feature>
<dbReference type="InterPro" id="IPR049943">
    <property type="entry name" value="Ser_HO-MeTrfase-like"/>
</dbReference>
<dbReference type="SUPFAM" id="SSF53383">
    <property type="entry name" value="PLP-dependent transferases"/>
    <property type="match status" value="1"/>
</dbReference>
<organism evidence="5 6">
    <name type="scientific">Hibiscus sabdariffa</name>
    <name type="common">roselle</name>
    <dbReference type="NCBI Taxonomy" id="183260"/>
    <lineage>
        <taxon>Eukaryota</taxon>
        <taxon>Viridiplantae</taxon>
        <taxon>Streptophyta</taxon>
        <taxon>Embryophyta</taxon>
        <taxon>Tracheophyta</taxon>
        <taxon>Spermatophyta</taxon>
        <taxon>Magnoliopsida</taxon>
        <taxon>eudicotyledons</taxon>
        <taxon>Gunneridae</taxon>
        <taxon>Pentapetalae</taxon>
        <taxon>rosids</taxon>
        <taxon>malvids</taxon>
        <taxon>Malvales</taxon>
        <taxon>Malvaceae</taxon>
        <taxon>Malvoideae</taxon>
        <taxon>Hibiscus</taxon>
    </lineage>
</organism>
<comment type="catalytic activity">
    <reaction evidence="1">
        <text>(6R)-5,10-methylene-5,6,7,8-tetrahydrofolate + glycine + H2O = (6S)-5,6,7,8-tetrahydrofolate + L-serine</text>
        <dbReference type="Rhea" id="RHEA:15481"/>
        <dbReference type="ChEBI" id="CHEBI:15377"/>
        <dbReference type="ChEBI" id="CHEBI:15636"/>
        <dbReference type="ChEBI" id="CHEBI:33384"/>
        <dbReference type="ChEBI" id="CHEBI:57305"/>
        <dbReference type="ChEBI" id="CHEBI:57453"/>
        <dbReference type="EC" id="2.1.2.1"/>
    </reaction>
</comment>
<dbReference type="Proteomes" id="UP001396334">
    <property type="component" value="Unassembled WGS sequence"/>
</dbReference>
<dbReference type="InterPro" id="IPR039429">
    <property type="entry name" value="SHMT-like_dom"/>
</dbReference>
<keyword evidence="6" id="KW-1185">Reference proteome</keyword>
<protein>
    <recommendedName>
        <fullName evidence="4">Serine hydroxymethyltransferase-like domain-containing protein</fullName>
    </recommendedName>
</protein>
<reference evidence="5 6" key="1">
    <citation type="journal article" date="2024" name="G3 (Bethesda)">
        <title>Genome assembly of Hibiscus sabdariffa L. provides insights into metabolisms of medicinal natural products.</title>
        <authorList>
            <person name="Kim T."/>
        </authorList>
    </citation>
    <scope>NUCLEOTIDE SEQUENCE [LARGE SCALE GENOMIC DNA]</scope>
    <source>
        <strain evidence="5">TK-2024</strain>
        <tissue evidence="5">Old leaves</tissue>
    </source>
</reference>
<dbReference type="InterPro" id="IPR015422">
    <property type="entry name" value="PyrdxlP-dep_Trfase_small"/>
</dbReference>
<gene>
    <name evidence="5" type="ORF">V6N11_018303</name>
</gene>
<evidence type="ECO:0000259" key="4">
    <source>
        <dbReference type="Pfam" id="PF00464"/>
    </source>
</evidence>
<evidence type="ECO:0000313" key="6">
    <source>
        <dbReference type="Proteomes" id="UP001396334"/>
    </source>
</evidence>
<dbReference type="Gene3D" id="3.90.1150.10">
    <property type="entry name" value="Aspartate Aminotransferase, domain 1"/>
    <property type="match status" value="2"/>
</dbReference>
<proteinExistence type="predicted"/>
<accession>A0ABR2T701</accession>
<name>A0ABR2T701_9ROSI</name>
<evidence type="ECO:0000256" key="2">
    <source>
        <dbReference type="ARBA" id="ARBA00001933"/>
    </source>
</evidence>
<dbReference type="EMBL" id="JBBPBN010000008">
    <property type="protein sequence ID" value="KAK9033270.1"/>
    <property type="molecule type" value="Genomic_DNA"/>
</dbReference>
<comment type="cofactor">
    <cofactor evidence="2">
        <name>pyridoxal 5'-phosphate</name>
        <dbReference type="ChEBI" id="CHEBI:597326"/>
    </cofactor>
</comment>
<dbReference type="InterPro" id="IPR015424">
    <property type="entry name" value="PyrdxlP-dep_Trfase"/>
</dbReference>
<dbReference type="PANTHER" id="PTHR11680:SF35">
    <property type="entry name" value="SERINE HYDROXYMETHYLTRANSFERASE 1"/>
    <property type="match status" value="1"/>
</dbReference>
<keyword evidence="3" id="KW-0663">Pyridoxal phosphate</keyword>
<evidence type="ECO:0000313" key="5">
    <source>
        <dbReference type="EMBL" id="KAK9033270.1"/>
    </source>
</evidence>
<evidence type="ECO:0000256" key="3">
    <source>
        <dbReference type="ARBA" id="ARBA00022898"/>
    </source>
</evidence>
<sequence length="169" mass="18564">MIFYRKGPKPPKKGGGAEWDWDVTSADSPHNHQIGALAVALKQAMSPGFKAYAKQVKANAVALGNYLMGNKLEKVCEKCNITVNRNPIIGDSSAVSPGGVRIVEKEFEEIGEFLHRAVTIALNVQNQHGKLKLLKDFIKGLENNKDIQQLKVDVPIFASSFHMPTKPND</sequence>
<comment type="caution">
    <text evidence="5">The sequence shown here is derived from an EMBL/GenBank/DDBJ whole genome shotgun (WGS) entry which is preliminary data.</text>
</comment>
<dbReference type="PANTHER" id="PTHR11680">
    <property type="entry name" value="SERINE HYDROXYMETHYLTRANSFERASE"/>
    <property type="match status" value="1"/>
</dbReference>
<evidence type="ECO:0000256" key="1">
    <source>
        <dbReference type="ARBA" id="ARBA00001528"/>
    </source>
</evidence>
<dbReference type="Pfam" id="PF00464">
    <property type="entry name" value="SHMT"/>
    <property type="match status" value="1"/>
</dbReference>